<evidence type="ECO:0000313" key="2">
    <source>
        <dbReference type="Proteomes" id="UP000003505"/>
    </source>
</evidence>
<proteinExistence type="predicted"/>
<accession>C9LT65</accession>
<name>C9LT65_SELS3</name>
<dbReference type="AlphaFoldDB" id="C9LT65"/>
<dbReference type="EMBL" id="ACKP02000012">
    <property type="protein sequence ID" value="EEX77911.1"/>
    <property type="molecule type" value="Genomic_DNA"/>
</dbReference>
<evidence type="ECO:0000313" key="1">
    <source>
        <dbReference type="EMBL" id="EEX77911.1"/>
    </source>
</evidence>
<dbReference type="Proteomes" id="UP000003505">
    <property type="component" value="Unassembled WGS sequence"/>
</dbReference>
<dbReference type="STRING" id="546271.Selsp_1545"/>
<comment type="caution">
    <text evidence="1">The sequence shown here is derived from an EMBL/GenBank/DDBJ whole genome shotgun (WGS) entry which is preliminary data.</text>
</comment>
<reference evidence="1 2" key="1">
    <citation type="submission" date="2009-09" db="EMBL/GenBank/DDBJ databases">
        <authorList>
            <person name="Weinstock G."/>
            <person name="Sodergren E."/>
            <person name="Clifton S."/>
            <person name="Fulton L."/>
            <person name="Fulton B."/>
            <person name="Courtney L."/>
            <person name="Fronick C."/>
            <person name="Harrison M."/>
            <person name="Strong C."/>
            <person name="Farmer C."/>
            <person name="Delahaunty K."/>
            <person name="Markovic C."/>
            <person name="Hall O."/>
            <person name="Minx P."/>
            <person name="Tomlinson C."/>
            <person name="Mitreva M."/>
            <person name="Nelson J."/>
            <person name="Hou S."/>
            <person name="Wollam A."/>
            <person name="Pepin K.H."/>
            <person name="Johnson M."/>
            <person name="Bhonagiri V."/>
            <person name="Nash W.E."/>
            <person name="Warren W."/>
            <person name="Chinwalla A."/>
            <person name="Mardis E.R."/>
            <person name="Wilson R.K."/>
        </authorList>
    </citation>
    <scope>NUCLEOTIDE SEQUENCE [LARGE SCALE GENOMIC DNA]</scope>
    <source>
        <strain evidence="2">ATCC 35185 / DSM 20758 / VPI D19B-28</strain>
    </source>
</reference>
<organism evidence="1 2">
    <name type="scientific">Selenomonas sputigena (strain ATCC 35185 / DSM 20758 / CCUG 44933 / VPI D19B-28)</name>
    <dbReference type="NCBI Taxonomy" id="546271"/>
    <lineage>
        <taxon>Bacteria</taxon>
        <taxon>Bacillati</taxon>
        <taxon>Bacillota</taxon>
        <taxon>Negativicutes</taxon>
        <taxon>Selenomonadales</taxon>
        <taxon>Selenomonadaceae</taxon>
        <taxon>Selenomonas</taxon>
    </lineage>
</organism>
<protein>
    <submittedName>
        <fullName evidence="1">Uncharacterized protein</fullName>
    </submittedName>
</protein>
<gene>
    <name evidence="1" type="ORF">SELSPUOL_00645</name>
</gene>
<sequence length="127" mass="14663">MGIGEMIMMHRKNFLVWIFMLLICVGYQIAIFSEASARDCWAADYNGYQLYVVSESVNQERGGAISAYVKYVRGGELSYGLHYIFTRDEGVWWFATRRTKNEPYLRGGDANASSYAWRVLRTCQECL</sequence>